<proteinExistence type="predicted"/>
<protein>
    <submittedName>
        <fullName evidence="1">Uncharacterized protein</fullName>
    </submittedName>
</protein>
<organism evidence="1 2">
    <name type="scientific">Neobacillus bataviensis</name>
    <dbReference type="NCBI Taxonomy" id="220685"/>
    <lineage>
        <taxon>Bacteria</taxon>
        <taxon>Bacillati</taxon>
        <taxon>Bacillota</taxon>
        <taxon>Bacilli</taxon>
        <taxon>Bacillales</taxon>
        <taxon>Bacillaceae</taxon>
        <taxon>Neobacillus</taxon>
    </lineage>
</organism>
<name>A0A561DNH7_9BACI</name>
<comment type="caution">
    <text evidence="1">The sequence shown here is derived from an EMBL/GenBank/DDBJ whole genome shotgun (WGS) entry which is preliminary data.</text>
</comment>
<keyword evidence="2" id="KW-1185">Reference proteome</keyword>
<accession>A0A561DNH7</accession>
<dbReference type="Proteomes" id="UP000319671">
    <property type="component" value="Unassembled WGS sequence"/>
</dbReference>
<dbReference type="InterPro" id="IPR058870">
    <property type="entry name" value="YuzC"/>
</dbReference>
<evidence type="ECO:0000313" key="2">
    <source>
        <dbReference type="Proteomes" id="UP000319671"/>
    </source>
</evidence>
<reference evidence="1 2" key="1">
    <citation type="submission" date="2019-06" db="EMBL/GenBank/DDBJ databases">
        <title>Sorghum-associated microbial communities from plants grown in Nebraska, USA.</title>
        <authorList>
            <person name="Schachtman D."/>
        </authorList>
    </citation>
    <scope>NUCLEOTIDE SEQUENCE [LARGE SCALE GENOMIC DNA]</scope>
    <source>
        <strain evidence="1 2">2482</strain>
    </source>
</reference>
<dbReference type="AlphaFoldDB" id="A0A561DNH7"/>
<evidence type="ECO:0000313" key="1">
    <source>
        <dbReference type="EMBL" id="TWE04900.1"/>
    </source>
</evidence>
<dbReference type="EMBL" id="VIVN01000003">
    <property type="protein sequence ID" value="TWE04900.1"/>
    <property type="molecule type" value="Genomic_DNA"/>
</dbReference>
<dbReference type="RefSeq" id="WP_144563324.1">
    <property type="nucleotide sequence ID" value="NZ_VIVN01000003.1"/>
</dbReference>
<dbReference type="Pfam" id="PF26344">
    <property type="entry name" value="YuzC"/>
    <property type="match status" value="1"/>
</dbReference>
<gene>
    <name evidence="1" type="ORF">FB550_10374</name>
</gene>
<sequence>MYYNPFYYPVVPPMPVYSTYTVNYPIPRMYPPVDTKIFEGSVKSFRLLMAQGSILLDRLGNAAFAQKVMSAAQQGKNAEVDQLIKTIGLKVPVITKFTPTGVNFTLTTQATHQQPVNCCTLTVAMKWGQ</sequence>